<dbReference type="InterPro" id="IPR050295">
    <property type="entry name" value="Plant_2OG-oxidoreductases"/>
</dbReference>
<feature type="domain" description="Non-haem dioxygenase N-terminal" evidence="4">
    <location>
        <begin position="2"/>
        <end position="80"/>
    </location>
</feature>
<dbReference type="PANTHER" id="PTHR47991">
    <property type="entry name" value="OXOGLUTARATE/IRON-DEPENDENT DIOXYGENASE"/>
    <property type="match status" value="1"/>
</dbReference>
<evidence type="ECO:0000313" key="5">
    <source>
        <dbReference type="EMBL" id="VFU44718.1"/>
    </source>
</evidence>
<proteinExistence type="predicted"/>
<organism evidence="5">
    <name type="scientific">Salix viminalis</name>
    <name type="common">Common osier</name>
    <name type="synonym">Basket willow</name>
    <dbReference type="NCBI Taxonomy" id="40686"/>
    <lineage>
        <taxon>Eukaryota</taxon>
        <taxon>Viridiplantae</taxon>
        <taxon>Streptophyta</taxon>
        <taxon>Embryophyta</taxon>
        <taxon>Tracheophyta</taxon>
        <taxon>Spermatophyta</taxon>
        <taxon>Magnoliopsida</taxon>
        <taxon>eudicotyledons</taxon>
        <taxon>Gunneridae</taxon>
        <taxon>Pentapetalae</taxon>
        <taxon>rosids</taxon>
        <taxon>fabids</taxon>
        <taxon>Malpighiales</taxon>
        <taxon>Salicaceae</taxon>
        <taxon>Saliceae</taxon>
        <taxon>Salix</taxon>
    </lineage>
</organism>
<dbReference type="InterPro" id="IPR027443">
    <property type="entry name" value="IPNS-like_sf"/>
</dbReference>
<dbReference type="SUPFAM" id="SSF51197">
    <property type="entry name" value="Clavaminate synthase-like"/>
    <property type="match status" value="1"/>
</dbReference>
<dbReference type="GO" id="GO:0046872">
    <property type="term" value="F:metal ion binding"/>
    <property type="evidence" value="ECO:0007669"/>
    <property type="project" value="UniProtKB-KW"/>
</dbReference>
<protein>
    <recommendedName>
        <fullName evidence="4">Non-haem dioxygenase N-terminal domain-containing protein</fullName>
    </recommendedName>
</protein>
<dbReference type="InterPro" id="IPR026992">
    <property type="entry name" value="DIOX_N"/>
</dbReference>
<evidence type="ECO:0000256" key="1">
    <source>
        <dbReference type="ARBA" id="ARBA00022723"/>
    </source>
</evidence>
<dbReference type="GO" id="GO:0031418">
    <property type="term" value="F:L-ascorbic acid binding"/>
    <property type="evidence" value="ECO:0007669"/>
    <property type="project" value="UniProtKB-KW"/>
</dbReference>
<keyword evidence="1" id="KW-0479">Metal-binding</keyword>
<evidence type="ECO:0000256" key="2">
    <source>
        <dbReference type="ARBA" id="ARBA00022896"/>
    </source>
</evidence>
<keyword evidence="3" id="KW-0408">Iron</keyword>
<dbReference type="AlphaFoldDB" id="A0A6N2LX58"/>
<dbReference type="Gene3D" id="2.60.120.330">
    <property type="entry name" value="B-lactam Antibiotic, Isopenicillin N Synthase, Chain"/>
    <property type="match status" value="1"/>
</dbReference>
<name>A0A6N2LX58_SALVM</name>
<accession>A0A6N2LX58</accession>
<dbReference type="Pfam" id="PF14226">
    <property type="entry name" value="DIOX_N"/>
    <property type="match status" value="1"/>
</dbReference>
<evidence type="ECO:0000256" key="3">
    <source>
        <dbReference type="ARBA" id="ARBA00023004"/>
    </source>
</evidence>
<reference evidence="5" key="1">
    <citation type="submission" date="2019-03" db="EMBL/GenBank/DDBJ databases">
        <authorList>
            <person name="Mank J."/>
            <person name="Almeida P."/>
        </authorList>
    </citation>
    <scope>NUCLEOTIDE SEQUENCE</scope>
    <source>
        <strain evidence="5">78183</strain>
    </source>
</reference>
<gene>
    <name evidence="5" type="ORF">SVIM_LOCUS276306</name>
</gene>
<evidence type="ECO:0000259" key="4">
    <source>
        <dbReference type="Pfam" id="PF14226"/>
    </source>
</evidence>
<keyword evidence="2" id="KW-0847">Vitamin C</keyword>
<dbReference type="EMBL" id="CAADRP010001608">
    <property type="protein sequence ID" value="VFU44718.1"/>
    <property type="molecule type" value="Genomic_DNA"/>
</dbReference>
<sequence length="150" mass="16997">MAQIANGCEEWGFFQLMNHGIPEDLLERVKKVCSEYFKLEREETFKNSTAAKTLSYLAGKKNGEKLENVDWEDVITLLDNNEWPSKTPGFKETMTEYRAELKKLAEKVMEVMDENLGLPEGYIKKAFNDGEGDGAFFGTKVQPLPTMSAS</sequence>